<dbReference type="Proteomes" id="UP000555728">
    <property type="component" value="Unassembled WGS sequence"/>
</dbReference>
<name>A0A7W6S485_9PROT</name>
<dbReference type="EMBL" id="JACIGI010000059">
    <property type="protein sequence ID" value="MBB4287877.1"/>
    <property type="molecule type" value="Genomic_DNA"/>
</dbReference>
<evidence type="ECO:0000313" key="3">
    <source>
        <dbReference type="Proteomes" id="UP000555728"/>
    </source>
</evidence>
<evidence type="ECO:0000313" key="2">
    <source>
        <dbReference type="EMBL" id="MBB4287877.1"/>
    </source>
</evidence>
<reference evidence="2 3" key="1">
    <citation type="submission" date="2020-08" db="EMBL/GenBank/DDBJ databases">
        <title>Genome sequencing of Purple Non-Sulfur Bacteria from various extreme environments.</title>
        <authorList>
            <person name="Mayer M."/>
        </authorList>
    </citation>
    <scope>NUCLEOTIDE SEQUENCE [LARGE SCALE GENOMIC DNA]</scope>
    <source>
        <strain evidence="2 3">JA135</strain>
    </source>
</reference>
<dbReference type="AlphaFoldDB" id="A0A7W6S485"/>
<protein>
    <submittedName>
        <fullName evidence="2">Uncharacterized protein</fullName>
    </submittedName>
</protein>
<proteinExistence type="predicted"/>
<feature type="region of interest" description="Disordered" evidence="1">
    <location>
        <begin position="1"/>
        <end position="49"/>
    </location>
</feature>
<evidence type="ECO:0000256" key="1">
    <source>
        <dbReference type="SAM" id="MobiDB-lite"/>
    </source>
</evidence>
<feature type="compositionally biased region" description="Basic and acidic residues" evidence="1">
    <location>
        <begin position="38"/>
        <end position="49"/>
    </location>
</feature>
<accession>A0A7W6S485</accession>
<dbReference type="RefSeq" id="WP_184438054.1">
    <property type="nucleotide sequence ID" value="NZ_JACIGI010000059.1"/>
</dbReference>
<sequence>MAEQGNSAKSLKLKERKIHFPRQTLGKKDYSPAAMQAKDGRARAKGTRPLDRLAELLGHTTKDTLPSDEVESLTGVPSFKLPQALKSNTVAPYVTAFGWSLVSAKEVGLPGKRKVLVQRSGRQGQSG</sequence>
<comment type="caution">
    <text evidence="2">The sequence shown here is derived from an EMBL/GenBank/DDBJ whole genome shotgun (WGS) entry which is preliminary data.</text>
</comment>
<gene>
    <name evidence="2" type="ORF">GGD88_003636</name>
</gene>
<organism evidence="2 3">
    <name type="scientific">Roseospira goensis</name>
    <dbReference type="NCBI Taxonomy" id="391922"/>
    <lineage>
        <taxon>Bacteria</taxon>
        <taxon>Pseudomonadati</taxon>
        <taxon>Pseudomonadota</taxon>
        <taxon>Alphaproteobacteria</taxon>
        <taxon>Rhodospirillales</taxon>
        <taxon>Rhodospirillaceae</taxon>
        <taxon>Roseospira</taxon>
    </lineage>
</organism>
<keyword evidence="3" id="KW-1185">Reference proteome</keyword>